<name>A0A830HDQ3_9CHLO</name>
<dbReference type="PANTHER" id="PTHR43752:SF2">
    <property type="entry name" value="BNR_ASP-BOX REPEAT FAMILY PROTEIN"/>
    <property type="match status" value="1"/>
</dbReference>
<accession>A0A830HDQ3</accession>
<protein>
    <recommendedName>
        <fullName evidence="2">Sialidase domain-containing protein</fullName>
    </recommendedName>
</protein>
<dbReference type="PANTHER" id="PTHR43752">
    <property type="entry name" value="BNR/ASP-BOX REPEAT FAMILY PROTEIN"/>
    <property type="match status" value="1"/>
</dbReference>
<dbReference type="AlphaFoldDB" id="A0A830HDQ3"/>
<dbReference type="InterPro" id="IPR011040">
    <property type="entry name" value="Sialidase"/>
</dbReference>
<comment type="caution">
    <text evidence="3">The sequence shown here is derived from an EMBL/GenBank/DDBJ whole genome shotgun (WGS) entry which is preliminary data.</text>
</comment>
<feature type="domain" description="Sialidase" evidence="2">
    <location>
        <begin position="259"/>
        <end position="464"/>
    </location>
</feature>
<feature type="region of interest" description="Disordered" evidence="1">
    <location>
        <begin position="206"/>
        <end position="230"/>
    </location>
</feature>
<dbReference type="SUPFAM" id="SSF50939">
    <property type="entry name" value="Sialidases"/>
    <property type="match status" value="1"/>
</dbReference>
<dbReference type="OrthoDB" id="504663at2759"/>
<dbReference type="CDD" id="cd15482">
    <property type="entry name" value="Sialidase_non-viral"/>
    <property type="match status" value="1"/>
</dbReference>
<evidence type="ECO:0000256" key="1">
    <source>
        <dbReference type="SAM" id="MobiDB-lite"/>
    </source>
</evidence>
<dbReference type="Gene3D" id="2.120.10.10">
    <property type="match status" value="1"/>
</dbReference>
<evidence type="ECO:0000259" key="2">
    <source>
        <dbReference type="Pfam" id="PF13088"/>
    </source>
</evidence>
<reference evidence="3" key="1">
    <citation type="submission" date="2020-10" db="EMBL/GenBank/DDBJ databases">
        <title>Unveiling of a novel bifunctional photoreceptor, Dualchrome1, isolated from a cosmopolitan green alga.</title>
        <authorList>
            <person name="Suzuki S."/>
            <person name="Kawachi M."/>
        </authorList>
    </citation>
    <scope>NUCLEOTIDE SEQUENCE</scope>
    <source>
        <strain evidence="3">NIES 2893</strain>
    </source>
</reference>
<dbReference type="Proteomes" id="UP000660262">
    <property type="component" value="Unassembled WGS sequence"/>
</dbReference>
<proteinExistence type="predicted"/>
<evidence type="ECO:0000313" key="3">
    <source>
        <dbReference type="EMBL" id="GHP04802.1"/>
    </source>
</evidence>
<organism evidence="3 4">
    <name type="scientific">Pycnococcus provasolii</name>
    <dbReference type="NCBI Taxonomy" id="41880"/>
    <lineage>
        <taxon>Eukaryota</taxon>
        <taxon>Viridiplantae</taxon>
        <taxon>Chlorophyta</taxon>
        <taxon>Pseudoscourfieldiophyceae</taxon>
        <taxon>Pseudoscourfieldiales</taxon>
        <taxon>Pycnococcaceae</taxon>
        <taxon>Pycnococcus</taxon>
    </lineage>
</organism>
<dbReference type="Pfam" id="PF13088">
    <property type="entry name" value="BNR_2"/>
    <property type="match status" value="1"/>
</dbReference>
<feature type="compositionally biased region" description="Basic and acidic residues" evidence="1">
    <location>
        <begin position="1"/>
        <end position="12"/>
    </location>
</feature>
<keyword evidence="4" id="KW-1185">Reference proteome</keyword>
<feature type="region of interest" description="Disordered" evidence="1">
    <location>
        <begin position="1"/>
        <end position="39"/>
    </location>
</feature>
<dbReference type="EMBL" id="BNJQ01000008">
    <property type="protein sequence ID" value="GHP04802.1"/>
    <property type="molecule type" value="Genomic_DNA"/>
</dbReference>
<gene>
    <name evidence="3" type="ORF">PPROV_000355400</name>
</gene>
<evidence type="ECO:0000313" key="4">
    <source>
        <dbReference type="Proteomes" id="UP000660262"/>
    </source>
</evidence>
<dbReference type="InterPro" id="IPR036278">
    <property type="entry name" value="Sialidase_sf"/>
</dbReference>
<sequence>MSTKTKEARAVDDTLLSDVTAKKSEKSPPPPPFKPSWESCGSYKAAPGARSMLRMKGTLHRSWVYRIAAPGAPASSSSAGPELGYVHMPTIAWSSERNRLYVAWQGSKGAEGNNDQNIYFSSSASHGSAWTQAKRLGPKQTGARWAPVLFVAPNPPRHAVRHGKQPTQPSSLRLFYAESKNCFVCNSLACKNLMQPRLKSAVQQASTNAAPSNGYGHMGKENPTHNPAISPQWKPGGDIYVEELVSDVRFSGSPTLVLSESTPGGNIPKVIANPPAVSENGNWVLPYWREVPRGENVSPSCRTRASKEEYAGVVSTNNFGRTWHMYGSLKMKPGKLPFRQKDKPDWLIEASIVSVDKARSNNLLQLFRTSRDVAFASRSTDGGKSWSEPASTPLANPNSKLNVIRIPTTGHLVVAYNNHAFREKKRSNLVVATSRDEGKTWSELVKLETVFVDEQFYHYPSMAYVPSTGSLFVVYASFGKGIRMAKIDLECSTSA</sequence>